<feature type="region of interest" description="Disordered" evidence="12">
    <location>
        <begin position="40"/>
        <end position="69"/>
    </location>
</feature>
<feature type="domain" description="TonB-dependent receptor-like beta-barrel" evidence="14">
    <location>
        <begin position="277"/>
        <end position="678"/>
    </location>
</feature>
<evidence type="ECO:0000256" key="12">
    <source>
        <dbReference type="SAM" id="MobiDB-lite"/>
    </source>
</evidence>
<dbReference type="PROSITE" id="PS52016">
    <property type="entry name" value="TONB_DEPENDENT_REC_3"/>
    <property type="match status" value="1"/>
</dbReference>
<dbReference type="RefSeq" id="WP_087737724.1">
    <property type="nucleotide sequence ID" value="NZ_CYGY02000060.1"/>
</dbReference>
<feature type="signal peptide" evidence="13">
    <location>
        <begin position="1"/>
        <end position="30"/>
    </location>
</feature>
<dbReference type="Proteomes" id="UP000195569">
    <property type="component" value="Unassembled WGS sequence"/>
</dbReference>
<evidence type="ECO:0008006" key="18">
    <source>
        <dbReference type="Google" id="ProtNLM"/>
    </source>
</evidence>
<evidence type="ECO:0000256" key="13">
    <source>
        <dbReference type="SAM" id="SignalP"/>
    </source>
</evidence>
<evidence type="ECO:0000256" key="1">
    <source>
        <dbReference type="ARBA" id="ARBA00004571"/>
    </source>
</evidence>
<comment type="similarity">
    <text evidence="2 10 11">Belongs to the TonB-dependent receptor family.</text>
</comment>
<feature type="domain" description="TonB-dependent receptor plug" evidence="15">
    <location>
        <begin position="72"/>
        <end position="167"/>
    </location>
</feature>
<dbReference type="EMBL" id="CYGY02000060">
    <property type="protein sequence ID" value="SIT47806.1"/>
    <property type="molecule type" value="Genomic_DNA"/>
</dbReference>
<keyword evidence="13" id="KW-0732">Signal</keyword>
<keyword evidence="9 10" id="KW-0998">Cell outer membrane</keyword>
<dbReference type="Pfam" id="PF07715">
    <property type="entry name" value="Plug"/>
    <property type="match status" value="1"/>
</dbReference>
<reference evidence="16" key="1">
    <citation type="submission" date="2016-12" db="EMBL/GenBank/DDBJ databases">
        <authorList>
            <person name="Moulin L."/>
        </authorList>
    </citation>
    <scope>NUCLEOTIDE SEQUENCE [LARGE SCALE GENOMIC DNA]</scope>
    <source>
        <strain evidence="16">STM 7183</strain>
    </source>
</reference>
<keyword evidence="4 10" id="KW-1134">Transmembrane beta strand</keyword>
<dbReference type="InterPro" id="IPR039426">
    <property type="entry name" value="TonB-dep_rcpt-like"/>
</dbReference>
<keyword evidence="8" id="KW-0675">Receptor</keyword>
<dbReference type="Gene3D" id="2.170.130.10">
    <property type="entry name" value="TonB-dependent receptor, plug domain"/>
    <property type="match status" value="1"/>
</dbReference>
<dbReference type="InterPro" id="IPR012910">
    <property type="entry name" value="Plug_dom"/>
</dbReference>
<comment type="caution">
    <text evidence="16">The sequence shown here is derived from an EMBL/GenBank/DDBJ whole genome shotgun (WGS) entry which is preliminary data.</text>
</comment>
<proteinExistence type="inferred from homology"/>
<evidence type="ECO:0000256" key="3">
    <source>
        <dbReference type="ARBA" id="ARBA00022448"/>
    </source>
</evidence>
<keyword evidence="17" id="KW-1185">Reference proteome</keyword>
<feature type="chain" id="PRO_5012794796" description="TonB-dependent siderophore receptor" evidence="13">
    <location>
        <begin position="31"/>
        <end position="708"/>
    </location>
</feature>
<accession>A0A1N7SK61</accession>
<name>A0A1N7SK61_9BURK</name>
<evidence type="ECO:0000256" key="8">
    <source>
        <dbReference type="ARBA" id="ARBA00023170"/>
    </source>
</evidence>
<dbReference type="InterPro" id="IPR037066">
    <property type="entry name" value="Plug_dom_sf"/>
</dbReference>
<dbReference type="PANTHER" id="PTHR32552">
    <property type="entry name" value="FERRICHROME IRON RECEPTOR-RELATED"/>
    <property type="match status" value="1"/>
</dbReference>
<evidence type="ECO:0000256" key="10">
    <source>
        <dbReference type="PROSITE-ProRule" id="PRU01360"/>
    </source>
</evidence>
<evidence type="ECO:0000256" key="11">
    <source>
        <dbReference type="RuleBase" id="RU003357"/>
    </source>
</evidence>
<dbReference type="InterPro" id="IPR010105">
    <property type="entry name" value="TonB_sidphr_rcpt"/>
</dbReference>
<evidence type="ECO:0000256" key="6">
    <source>
        <dbReference type="ARBA" id="ARBA00023077"/>
    </source>
</evidence>
<dbReference type="Pfam" id="PF00593">
    <property type="entry name" value="TonB_dep_Rec_b-barrel"/>
    <property type="match status" value="1"/>
</dbReference>
<gene>
    <name evidence="16" type="ORF">BN2476_600021</name>
</gene>
<dbReference type="Gene3D" id="2.40.170.20">
    <property type="entry name" value="TonB-dependent receptor, beta-barrel domain"/>
    <property type="match status" value="1"/>
</dbReference>
<organism evidence="16 17">
    <name type="scientific">Paraburkholderia piptadeniae</name>
    <dbReference type="NCBI Taxonomy" id="1701573"/>
    <lineage>
        <taxon>Bacteria</taxon>
        <taxon>Pseudomonadati</taxon>
        <taxon>Pseudomonadota</taxon>
        <taxon>Betaproteobacteria</taxon>
        <taxon>Burkholderiales</taxon>
        <taxon>Burkholderiaceae</taxon>
        <taxon>Paraburkholderia</taxon>
    </lineage>
</organism>
<dbReference type="SUPFAM" id="SSF56935">
    <property type="entry name" value="Porins"/>
    <property type="match status" value="1"/>
</dbReference>
<dbReference type="OrthoDB" id="8732650at2"/>
<evidence type="ECO:0000256" key="7">
    <source>
        <dbReference type="ARBA" id="ARBA00023136"/>
    </source>
</evidence>
<keyword evidence="5 10" id="KW-0812">Transmembrane</keyword>
<dbReference type="GO" id="GO:0015891">
    <property type="term" value="P:siderophore transport"/>
    <property type="evidence" value="ECO:0007669"/>
    <property type="project" value="InterPro"/>
</dbReference>
<evidence type="ECO:0000313" key="16">
    <source>
        <dbReference type="EMBL" id="SIT47806.1"/>
    </source>
</evidence>
<evidence type="ECO:0000256" key="5">
    <source>
        <dbReference type="ARBA" id="ARBA00022692"/>
    </source>
</evidence>
<evidence type="ECO:0000259" key="14">
    <source>
        <dbReference type="Pfam" id="PF00593"/>
    </source>
</evidence>
<dbReference type="AlphaFoldDB" id="A0A1N7SK61"/>
<keyword evidence="3 10" id="KW-0813">Transport</keyword>
<evidence type="ECO:0000256" key="9">
    <source>
        <dbReference type="ARBA" id="ARBA00023237"/>
    </source>
</evidence>
<evidence type="ECO:0000259" key="15">
    <source>
        <dbReference type="Pfam" id="PF07715"/>
    </source>
</evidence>
<evidence type="ECO:0000256" key="4">
    <source>
        <dbReference type="ARBA" id="ARBA00022452"/>
    </source>
</evidence>
<dbReference type="GO" id="GO:0038023">
    <property type="term" value="F:signaling receptor activity"/>
    <property type="evidence" value="ECO:0007669"/>
    <property type="project" value="InterPro"/>
</dbReference>
<comment type="subcellular location">
    <subcellularLocation>
        <location evidence="1 10">Cell outer membrane</location>
        <topology evidence="1 10">Multi-pass membrane protein</topology>
    </subcellularLocation>
</comment>
<evidence type="ECO:0000256" key="2">
    <source>
        <dbReference type="ARBA" id="ARBA00009810"/>
    </source>
</evidence>
<dbReference type="CDD" id="cd01347">
    <property type="entry name" value="ligand_gated_channel"/>
    <property type="match status" value="1"/>
</dbReference>
<dbReference type="InterPro" id="IPR000531">
    <property type="entry name" value="Beta-barrel_TonB"/>
</dbReference>
<keyword evidence="6 11" id="KW-0798">TonB box</keyword>
<dbReference type="GO" id="GO:0015344">
    <property type="term" value="F:siderophore uptake transmembrane transporter activity"/>
    <property type="evidence" value="ECO:0007669"/>
    <property type="project" value="TreeGrafter"/>
</dbReference>
<keyword evidence="7 10" id="KW-0472">Membrane</keyword>
<feature type="compositionally biased region" description="Polar residues" evidence="12">
    <location>
        <begin position="42"/>
        <end position="69"/>
    </location>
</feature>
<sequence>MKLKQHRLAIAVQATIGILALSAGSLNACAADQGNVPVSVASGDTSTPGQEQVNPDSVDGNATTTVNEKGSVTSKSVISRDALDSVGAQNAYDAVKNVPGVVDADTKNGATDDLQIRGIHLSSSSSYRVNGGWAPYSNIPLLEDKERIEALKGVGALVYGMAPPAGIIESVTKRAMEKPIASLGVSFNQFGQVIAAADLGRKFGDRQQYGIRANLAGGVLQKGIEGAHGTREFGSLALDWAATDRLKFKFDVETYDQYVIEQTVISQLKPVNGIVPLPRLPDPTKLLSGPWAGYRTRGVNVLGGVHYQISDDWKVLAEAGYSQADRVYRHLSRFTNYNLVTGQGTEKITLVNDQVYTNKYAKVEAQNHKTFGPFTSTLNFGIDRYERDFNNPSTTVVNMSQNLYNPVALPAPGPAAPVTYAPQQSSDVGIYAYDKLDMFERFHLLGGIRHTTYHAENSQGHGETGNTTDVWSPAVGAVFDITPNTSVYASYMKALEETAQAPLGTVNQFQILPPAKSTQAEAGVRATNIYGLSATLAYFRIDRANAIVDPVTNVFGIDGTVRFEGLESTATYDFYPDWTFNAGWTIMHAVQYSPDDKAINGLSPENTPKFAGNLSVTWHPHMIYGLLVTAGMMYTGVRPVNPQGQGTIPSVTLFSLAAGYRTIIANHHVAFNLSATNLFNRRYWSSAVNGDLGVGLERTIKGSVRIFF</sequence>
<protein>
    <recommendedName>
        <fullName evidence="18">TonB-dependent siderophore receptor</fullName>
    </recommendedName>
</protein>
<dbReference type="NCBIfam" id="TIGR01783">
    <property type="entry name" value="TonB-siderophor"/>
    <property type="match status" value="1"/>
</dbReference>
<dbReference type="PANTHER" id="PTHR32552:SF82">
    <property type="entry name" value="FCUA PROTEIN"/>
    <property type="match status" value="1"/>
</dbReference>
<dbReference type="GO" id="GO:0009279">
    <property type="term" value="C:cell outer membrane"/>
    <property type="evidence" value="ECO:0007669"/>
    <property type="project" value="UniProtKB-SubCell"/>
</dbReference>
<dbReference type="InterPro" id="IPR036942">
    <property type="entry name" value="Beta-barrel_TonB_sf"/>
</dbReference>
<evidence type="ECO:0000313" key="17">
    <source>
        <dbReference type="Proteomes" id="UP000195569"/>
    </source>
</evidence>